<name>A0A4R8RFF7_COLTR</name>
<keyword evidence="2 6" id="KW-0812">Transmembrane</keyword>
<feature type="region of interest" description="Disordered" evidence="5">
    <location>
        <begin position="1"/>
        <end position="21"/>
    </location>
</feature>
<feature type="transmembrane region" description="Helical" evidence="6">
    <location>
        <begin position="391"/>
        <end position="408"/>
    </location>
</feature>
<feature type="transmembrane region" description="Helical" evidence="6">
    <location>
        <begin position="203"/>
        <end position="224"/>
    </location>
</feature>
<feature type="compositionally biased region" description="Low complexity" evidence="5">
    <location>
        <begin position="341"/>
        <end position="363"/>
    </location>
</feature>
<keyword evidence="9" id="KW-1185">Reference proteome</keyword>
<dbReference type="AlphaFoldDB" id="A0A4R8RFF7"/>
<accession>A0A4R8RFF7</accession>
<dbReference type="GO" id="GO:0004930">
    <property type="term" value="F:G protein-coupled receptor activity"/>
    <property type="evidence" value="ECO:0007669"/>
    <property type="project" value="TreeGrafter"/>
</dbReference>
<feature type="transmembrane region" description="Helical" evidence="6">
    <location>
        <begin position="70"/>
        <end position="96"/>
    </location>
</feature>
<comment type="caution">
    <text evidence="8">The sequence shown here is derived from an EMBL/GenBank/DDBJ whole genome shotgun (WGS) entry which is preliminary data.</text>
</comment>
<dbReference type="EMBL" id="RYZW01000062">
    <property type="protein sequence ID" value="TDZ54080.1"/>
    <property type="molecule type" value="Genomic_DNA"/>
</dbReference>
<feature type="region of interest" description="Disordered" evidence="5">
    <location>
        <begin position="555"/>
        <end position="595"/>
    </location>
</feature>
<dbReference type="Gene3D" id="1.20.1070.10">
    <property type="entry name" value="Rhodopsin 7-helix transmembrane proteins"/>
    <property type="match status" value="1"/>
</dbReference>
<feature type="compositionally biased region" description="Low complexity" evidence="5">
    <location>
        <begin position="572"/>
        <end position="585"/>
    </location>
</feature>
<keyword evidence="4 6" id="KW-0472">Membrane</keyword>
<dbReference type="SUPFAM" id="SSF81321">
    <property type="entry name" value="Family A G protein-coupled receptor-like"/>
    <property type="match status" value="1"/>
</dbReference>
<dbReference type="GO" id="GO:0005886">
    <property type="term" value="C:plasma membrane"/>
    <property type="evidence" value="ECO:0007669"/>
    <property type="project" value="TreeGrafter"/>
</dbReference>
<feature type="transmembrane region" description="Helical" evidence="6">
    <location>
        <begin position="236"/>
        <end position="259"/>
    </location>
</feature>
<sequence>MPGTAKEACRHITPPGSPTRYSLPNDIDTQLRNAANTLNTAEMNESVDRYDSDNSPYSIRPLPPVLRHGLAAVATMGFFSFFTSFGLLIFLTYKLFTWHFGSPRRRRQRDQKKDSIAKVESPAPTEAAFVIPSEWTASSQEADTVKDTWWHRAINEPPNQFLVLIFNLLLADIQQAMAFLLNVEWLTRNGIEVGTGTCWTQGWFVSTGDLASSVFITAIACHTYMSIVRGKMLPTWAFHTAIVLMWGFVYGTCILGIIVTQNGRLDGGLYVRAGAWCWINSKYQDLRLTLHYMWIFISLVLTTVIYLIIFFHLQKVAHRSGGVVPCRGLPSPEESGEACGPSRAPSCRSDSSSSTGTTTTTTSSRRPRIFCLTTILRCIPGIPDYARQHTFLLYPLVYVVCTTPLAAGRVASMAGHGVSLGYFCFSGAMIACNGWLDVILYSTTRRSIVFAQDAPSSEVGLETFAFMCTPAPRFGNTTTITTGAVELSKRKGCGRWTEKIAMKGTRSGGLKSISVDTNDSTDGTRGFGMGEGSAMGMAIQCERVTTVSVEVNPVPPVPRPQLAAVGRKLSDASHISSTSSNTSSSRCLGKQSQRD</sequence>
<evidence type="ECO:0000256" key="4">
    <source>
        <dbReference type="ARBA" id="ARBA00023136"/>
    </source>
</evidence>
<proteinExistence type="predicted"/>
<feature type="transmembrane region" description="Helical" evidence="6">
    <location>
        <begin position="292"/>
        <end position="313"/>
    </location>
</feature>
<evidence type="ECO:0000256" key="2">
    <source>
        <dbReference type="ARBA" id="ARBA00022692"/>
    </source>
</evidence>
<comment type="subcellular location">
    <subcellularLocation>
        <location evidence="1">Membrane</location>
        <topology evidence="1">Multi-pass membrane protein</topology>
    </subcellularLocation>
</comment>
<feature type="transmembrane region" description="Helical" evidence="6">
    <location>
        <begin position="420"/>
        <end position="441"/>
    </location>
</feature>
<feature type="transmembrane region" description="Helical" evidence="6">
    <location>
        <begin position="161"/>
        <end position="183"/>
    </location>
</feature>
<evidence type="ECO:0000256" key="1">
    <source>
        <dbReference type="ARBA" id="ARBA00004141"/>
    </source>
</evidence>
<evidence type="ECO:0000256" key="5">
    <source>
        <dbReference type="SAM" id="MobiDB-lite"/>
    </source>
</evidence>
<evidence type="ECO:0000259" key="7">
    <source>
        <dbReference type="Pfam" id="PF11710"/>
    </source>
</evidence>
<evidence type="ECO:0000313" key="8">
    <source>
        <dbReference type="EMBL" id="TDZ54080.1"/>
    </source>
</evidence>
<keyword evidence="3 6" id="KW-1133">Transmembrane helix</keyword>
<dbReference type="PANTHER" id="PTHR23112">
    <property type="entry name" value="G PROTEIN-COUPLED RECEPTOR 157-RELATED"/>
    <property type="match status" value="1"/>
</dbReference>
<reference evidence="8 9" key="1">
    <citation type="submission" date="2018-12" db="EMBL/GenBank/DDBJ databases">
        <title>Genome sequence and assembly of Colletotrichum trifolii.</title>
        <authorList>
            <person name="Gan P."/>
            <person name="Shirasu K."/>
        </authorList>
    </citation>
    <scope>NUCLEOTIDE SEQUENCE [LARGE SCALE GENOMIC DNA]</scope>
    <source>
        <strain evidence="8 9">543-2</strain>
    </source>
</reference>
<gene>
    <name evidence="8" type="ORF">CTRI78_v006556</name>
</gene>
<evidence type="ECO:0000256" key="3">
    <source>
        <dbReference type="ARBA" id="ARBA00022989"/>
    </source>
</evidence>
<dbReference type="STRING" id="5466.A0A4R8RFF7"/>
<dbReference type="InterPro" id="IPR023041">
    <property type="entry name" value="Glucose_rcpt_Git3-like_N"/>
</dbReference>
<dbReference type="PANTHER" id="PTHR23112:SF37">
    <property type="entry name" value="G PROTEIN-COUPLED RECEPTOR GPR1"/>
    <property type="match status" value="1"/>
</dbReference>
<evidence type="ECO:0000256" key="6">
    <source>
        <dbReference type="SAM" id="Phobius"/>
    </source>
</evidence>
<feature type="domain" description="Glucose receptor Git3-like N-terminal" evidence="7">
    <location>
        <begin position="164"/>
        <end position="316"/>
    </location>
</feature>
<dbReference type="Pfam" id="PF11710">
    <property type="entry name" value="Git3"/>
    <property type="match status" value="1"/>
</dbReference>
<dbReference type="GO" id="GO:0007189">
    <property type="term" value="P:adenylate cyclase-activating G protein-coupled receptor signaling pathway"/>
    <property type="evidence" value="ECO:0007669"/>
    <property type="project" value="TreeGrafter"/>
</dbReference>
<dbReference type="Proteomes" id="UP000295703">
    <property type="component" value="Unassembled WGS sequence"/>
</dbReference>
<evidence type="ECO:0000313" key="9">
    <source>
        <dbReference type="Proteomes" id="UP000295703"/>
    </source>
</evidence>
<protein>
    <recommendedName>
        <fullName evidence="7">Glucose receptor Git3-like N-terminal domain-containing protein</fullName>
    </recommendedName>
</protein>
<feature type="region of interest" description="Disordered" evidence="5">
    <location>
        <begin position="334"/>
        <end position="363"/>
    </location>
</feature>
<organism evidence="8 9">
    <name type="scientific">Colletotrichum trifolii</name>
    <dbReference type="NCBI Taxonomy" id="5466"/>
    <lineage>
        <taxon>Eukaryota</taxon>
        <taxon>Fungi</taxon>
        <taxon>Dikarya</taxon>
        <taxon>Ascomycota</taxon>
        <taxon>Pezizomycotina</taxon>
        <taxon>Sordariomycetes</taxon>
        <taxon>Hypocreomycetidae</taxon>
        <taxon>Glomerellales</taxon>
        <taxon>Glomerellaceae</taxon>
        <taxon>Colletotrichum</taxon>
        <taxon>Colletotrichum orbiculare species complex</taxon>
    </lineage>
</organism>